<dbReference type="EMBL" id="KZ613953">
    <property type="protein sequence ID" value="PMD34526.1"/>
    <property type="molecule type" value="Genomic_DNA"/>
</dbReference>
<dbReference type="OrthoDB" id="3474306at2759"/>
<dbReference type="Pfam" id="PF06985">
    <property type="entry name" value="HET"/>
    <property type="match status" value="1"/>
</dbReference>
<dbReference type="InterPro" id="IPR010730">
    <property type="entry name" value="HET"/>
</dbReference>
<feature type="compositionally biased region" description="Basic and acidic residues" evidence="1">
    <location>
        <begin position="237"/>
        <end position="247"/>
    </location>
</feature>
<feature type="compositionally biased region" description="Basic and acidic residues" evidence="1">
    <location>
        <begin position="491"/>
        <end position="512"/>
    </location>
</feature>
<organism evidence="3 4">
    <name type="scientific">Hyaloscypha variabilis (strain UAMH 11265 / GT02V1 / F)</name>
    <name type="common">Meliniomyces variabilis</name>
    <dbReference type="NCBI Taxonomy" id="1149755"/>
    <lineage>
        <taxon>Eukaryota</taxon>
        <taxon>Fungi</taxon>
        <taxon>Dikarya</taxon>
        <taxon>Ascomycota</taxon>
        <taxon>Pezizomycotina</taxon>
        <taxon>Leotiomycetes</taxon>
        <taxon>Helotiales</taxon>
        <taxon>Hyaloscyphaceae</taxon>
        <taxon>Hyaloscypha</taxon>
        <taxon>Hyaloscypha variabilis</taxon>
    </lineage>
</organism>
<proteinExistence type="predicted"/>
<dbReference type="InterPro" id="IPR018853">
    <property type="entry name" value="DUF2457"/>
</dbReference>
<evidence type="ECO:0000256" key="1">
    <source>
        <dbReference type="SAM" id="MobiDB-lite"/>
    </source>
</evidence>
<feature type="domain" description="Heterokaryon incompatibility" evidence="2">
    <location>
        <begin position="285"/>
        <end position="435"/>
    </location>
</feature>
<feature type="compositionally biased region" description="Acidic residues" evidence="1">
    <location>
        <begin position="195"/>
        <end position="206"/>
    </location>
</feature>
<evidence type="ECO:0000313" key="4">
    <source>
        <dbReference type="Proteomes" id="UP000235786"/>
    </source>
</evidence>
<dbReference type="Proteomes" id="UP000235786">
    <property type="component" value="Unassembled WGS sequence"/>
</dbReference>
<dbReference type="AlphaFoldDB" id="A0A2J6R7P1"/>
<feature type="region of interest" description="Disordered" evidence="1">
    <location>
        <begin position="189"/>
        <end position="259"/>
    </location>
</feature>
<feature type="compositionally biased region" description="Acidic residues" evidence="1">
    <location>
        <begin position="524"/>
        <end position="541"/>
    </location>
</feature>
<evidence type="ECO:0000259" key="2">
    <source>
        <dbReference type="Pfam" id="PF06985"/>
    </source>
</evidence>
<reference evidence="3 4" key="1">
    <citation type="submission" date="2016-04" db="EMBL/GenBank/DDBJ databases">
        <title>A degradative enzymes factory behind the ericoid mycorrhizal symbiosis.</title>
        <authorList>
            <consortium name="DOE Joint Genome Institute"/>
            <person name="Martino E."/>
            <person name="Morin E."/>
            <person name="Grelet G."/>
            <person name="Kuo A."/>
            <person name="Kohler A."/>
            <person name="Daghino S."/>
            <person name="Barry K."/>
            <person name="Choi C."/>
            <person name="Cichocki N."/>
            <person name="Clum A."/>
            <person name="Copeland A."/>
            <person name="Hainaut M."/>
            <person name="Haridas S."/>
            <person name="Labutti K."/>
            <person name="Lindquist E."/>
            <person name="Lipzen A."/>
            <person name="Khouja H.-R."/>
            <person name="Murat C."/>
            <person name="Ohm R."/>
            <person name="Olson A."/>
            <person name="Spatafora J."/>
            <person name="Veneault-Fourrey C."/>
            <person name="Henrissat B."/>
            <person name="Grigoriev I."/>
            <person name="Martin F."/>
            <person name="Perotto S."/>
        </authorList>
    </citation>
    <scope>NUCLEOTIDE SEQUENCE [LARGE SCALE GENOMIC DNA]</scope>
    <source>
        <strain evidence="3 4">F</strain>
    </source>
</reference>
<feature type="compositionally biased region" description="Basic and acidic residues" evidence="1">
    <location>
        <begin position="207"/>
        <end position="217"/>
    </location>
</feature>
<accession>A0A2J6R7P1</accession>
<feature type="compositionally biased region" description="Polar residues" evidence="1">
    <location>
        <begin position="552"/>
        <end position="572"/>
    </location>
</feature>
<gene>
    <name evidence="3" type="ORF">L207DRAFT_496303</name>
</gene>
<dbReference type="PANTHER" id="PTHR33112">
    <property type="entry name" value="DOMAIN PROTEIN, PUTATIVE-RELATED"/>
    <property type="match status" value="1"/>
</dbReference>
<keyword evidence="4" id="KW-1185">Reference proteome</keyword>
<protein>
    <submittedName>
        <fullName evidence="3">HET-domain-containing protein</fullName>
    </submittedName>
</protein>
<dbReference type="PANTHER" id="PTHR33112:SF16">
    <property type="entry name" value="HETEROKARYON INCOMPATIBILITY DOMAIN-CONTAINING PROTEIN"/>
    <property type="match status" value="1"/>
</dbReference>
<name>A0A2J6R7P1_HYAVF</name>
<sequence length="965" mass="108104">MLCEYCNNFDLDALVSLVGYRHHTSYSDLVNAAAAGCTLCDAVHVEHEGKGGNFAGRENGSQSTSAIICSLGLASCRLQWEWQSMGRSMTVAMAVSSVPGDASEMVINATPICADASSESCFKIISTWVEKCLAEHSVCSQESKSNRHQGGVRLLPSGIIDLGGGGRRKPVPGAGAMAFRMAILSEPHEFFNPDDGNDGDDDDDDDSHVCLHGKFEESDSETDNITRSKYRKGSPHRIMDVGSDHTDQSGTSKHQKRSLPSRVIDVGKDNADPFLLIAKNQSGTWIALSHCWGHRSTLTTDTKTLEQRKSRIPMGDFPPTFRDAVLITRRLGYQYLWIDSLCIVQDSPEDWLAESAKMGYIYKHASLTIAAEAGADSKAGIFESTNKFRSQLTTIEVPYYRKGHTQREMMYVQRLLNSASEARGPLSERAWTLQEDLLSPRTLRFASQQVWWRCREMQCNERDRGGISLDSQWNSHDTYQVAVGQDQEDVVTSRREPPNSDKSSDVESKEQVSEDESVNASDGNETDSEDGFADSDDESGLSDEFAFWTPGRLNTDTTRQTVIEEQPNNSAGSVKSLSLMSPPPPPEKSKAEIRQKRRARKVGPGTPELPDDDVFAGTLDEDRALEAAYVSTIAVRNNESRRIIPQDIDPSFPKSDSEEEIMLDEEQATYIDRKQVSLSTTASQDILFRWYNIVNDFASRKITYHSDKLPAIAGLAREIGRMTGHRYSYKAGIWRSREFEYQDLLWGITVPEAARYTEYIAPSWSWASIDLSRSPEVQSRMYNDSLFRDIRPRAEVKGMFTTTVKDDPYMQVLDGHLKIEGSCRHLCSCEVPSVFFDIHDGLLVAPTGPWDMIEAISSQLRHHNPGDYSKVFTHFRYDLIGKTFCEAQAGSDKHRPLLLLEVAEWSSPRFRAVAGICLILKSAEWDISYPHKDEVYERVGRAFILKGPVKLTGQSRWQTRTLTIK</sequence>
<evidence type="ECO:0000313" key="3">
    <source>
        <dbReference type="EMBL" id="PMD34526.1"/>
    </source>
</evidence>
<dbReference type="Pfam" id="PF10446">
    <property type="entry name" value="DUF2457"/>
    <property type="match status" value="1"/>
</dbReference>
<feature type="region of interest" description="Disordered" evidence="1">
    <location>
        <begin position="483"/>
        <end position="614"/>
    </location>
</feature>